<protein>
    <submittedName>
        <fullName evidence="1">Uncharacterized protein</fullName>
    </submittedName>
</protein>
<accession>A0ABP7AU20</accession>
<proteinExistence type="predicted"/>
<gene>
    <name evidence="1" type="ORF">GCM10022200_25420</name>
</gene>
<keyword evidence="2" id="KW-1185">Reference proteome</keyword>
<dbReference type="RefSeq" id="WP_344739156.1">
    <property type="nucleotide sequence ID" value="NZ_BAAAYU010000005.1"/>
</dbReference>
<reference evidence="2" key="1">
    <citation type="journal article" date="2019" name="Int. J. Syst. Evol. Microbiol.">
        <title>The Global Catalogue of Microorganisms (GCM) 10K type strain sequencing project: providing services to taxonomists for standard genome sequencing and annotation.</title>
        <authorList>
            <consortium name="The Broad Institute Genomics Platform"/>
            <consortium name="The Broad Institute Genome Sequencing Center for Infectious Disease"/>
            <person name="Wu L."/>
            <person name="Ma J."/>
        </authorList>
    </citation>
    <scope>NUCLEOTIDE SEQUENCE [LARGE SCALE GENOMIC DNA]</scope>
    <source>
        <strain evidence="2">JCM 16544</strain>
    </source>
</reference>
<name>A0ABP7AU20_9MICO</name>
<evidence type="ECO:0000313" key="2">
    <source>
        <dbReference type="Proteomes" id="UP001501697"/>
    </source>
</evidence>
<dbReference type="Proteomes" id="UP001501697">
    <property type="component" value="Unassembled WGS sequence"/>
</dbReference>
<organism evidence="1 2">
    <name type="scientific">Microbacterium awajiense</name>
    <dbReference type="NCBI Taxonomy" id="415214"/>
    <lineage>
        <taxon>Bacteria</taxon>
        <taxon>Bacillati</taxon>
        <taxon>Actinomycetota</taxon>
        <taxon>Actinomycetes</taxon>
        <taxon>Micrococcales</taxon>
        <taxon>Microbacteriaceae</taxon>
        <taxon>Microbacterium</taxon>
    </lineage>
</organism>
<sequence>MLEVLQESDAIYRHEGVFDRSLLTVTYSVNRAEHEARVRAGRREIRDEFLLAALLGAPEDRLQPVSPRFERVLRKADSAPLVTILEDPEGGLWAQRRVQPAVDVRSIEITSTSLKRGCIVAHRWAGYGPRTITTSASVSTFELAEASHYGIGLQMTDGECVMMPATFVPERWSPARWRFAELVYGQFRELND</sequence>
<comment type="caution">
    <text evidence="1">The sequence shown here is derived from an EMBL/GenBank/DDBJ whole genome shotgun (WGS) entry which is preliminary data.</text>
</comment>
<evidence type="ECO:0000313" key="1">
    <source>
        <dbReference type="EMBL" id="GAA3640640.1"/>
    </source>
</evidence>
<dbReference type="EMBL" id="BAAAYU010000005">
    <property type="protein sequence ID" value="GAA3640640.1"/>
    <property type="molecule type" value="Genomic_DNA"/>
</dbReference>